<accession>A0AAW9RT87</accession>
<keyword evidence="1" id="KW-0472">Membrane</keyword>
<feature type="transmembrane region" description="Helical" evidence="1">
    <location>
        <begin position="6"/>
        <end position="27"/>
    </location>
</feature>
<evidence type="ECO:0000313" key="2">
    <source>
        <dbReference type="EMBL" id="MEN7546827.1"/>
    </source>
</evidence>
<evidence type="ECO:0000313" key="3">
    <source>
        <dbReference type="Proteomes" id="UP001403385"/>
    </source>
</evidence>
<feature type="transmembrane region" description="Helical" evidence="1">
    <location>
        <begin position="132"/>
        <end position="158"/>
    </location>
</feature>
<organism evidence="2 3">
    <name type="scientific">Rapidithrix thailandica</name>
    <dbReference type="NCBI Taxonomy" id="413964"/>
    <lineage>
        <taxon>Bacteria</taxon>
        <taxon>Pseudomonadati</taxon>
        <taxon>Bacteroidota</taxon>
        <taxon>Cytophagia</taxon>
        <taxon>Cytophagales</taxon>
        <taxon>Flammeovirgaceae</taxon>
        <taxon>Rapidithrix</taxon>
    </lineage>
</organism>
<protein>
    <recommendedName>
        <fullName evidence="4">MotA/TolQ/ExbB proton channel domain-containing protein</fullName>
    </recommendedName>
</protein>
<evidence type="ECO:0008006" key="4">
    <source>
        <dbReference type="Google" id="ProtNLM"/>
    </source>
</evidence>
<gene>
    <name evidence="2" type="ORF">AAG747_02830</name>
</gene>
<dbReference type="RefSeq" id="WP_346819608.1">
    <property type="nucleotide sequence ID" value="NZ_JBDKWZ010000001.1"/>
</dbReference>
<evidence type="ECO:0000256" key="1">
    <source>
        <dbReference type="SAM" id="Phobius"/>
    </source>
</evidence>
<feature type="transmembrane region" description="Helical" evidence="1">
    <location>
        <begin position="412"/>
        <end position="433"/>
    </location>
</feature>
<feature type="transmembrane region" description="Helical" evidence="1">
    <location>
        <begin position="164"/>
        <end position="188"/>
    </location>
</feature>
<sequence length="441" mass="49143">MDFQLIDPIILIEAGIVLLIIIVQLVVSGKNRVTIAELKNIFPESYQLALDFVSTKPQTAVEKEKDESSSAEQDPAHKVAVIRRDGEFSQIFQQIVEVINDYLVKNKGGASFPAIREITERRAKSLEDAIETVLALPLYMGLLGTFSGVIIGLIKIAMVGVTDAAIQSFVGGVLVGMLASSFGLFLTIRNNQTFKNAKKVRDQELYDFFNFVRANLIPPSHKHLPSDFKSLRYNLAAFSDEFITYQSQLNNSLVDTLKQLEDLKDVMHGIRNLESGINHIADYIKDSNHLMEKQSANLSEITHKTAALTTEITHNIESMDGKMRDMMYEQRMAIANMGSGGMTAMTETATQESVVTQQESAKFNQAVIERLEDHEAATRQIGTQLNNLYSFLQKSGEESTKKSFLNSGSFKFFTFMGSLASILAVVALGYYLIFEVFPTLF</sequence>
<name>A0AAW9RT87_9BACT</name>
<proteinExistence type="predicted"/>
<comment type="caution">
    <text evidence="2">The sequence shown here is derived from an EMBL/GenBank/DDBJ whole genome shotgun (WGS) entry which is preliminary data.</text>
</comment>
<keyword evidence="1" id="KW-0812">Transmembrane</keyword>
<dbReference type="EMBL" id="JBDKWZ010000001">
    <property type="protein sequence ID" value="MEN7546827.1"/>
    <property type="molecule type" value="Genomic_DNA"/>
</dbReference>
<dbReference type="AlphaFoldDB" id="A0AAW9RT87"/>
<keyword evidence="3" id="KW-1185">Reference proteome</keyword>
<keyword evidence="1" id="KW-1133">Transmembrane helix</keyword>
<dbReference type="Proteomes" id="UP001403385">
    <property type="component" value="Unassembled WGS sequence"/>
</dbReference>
<reference evidence="2 3" key="1">
    <citation type="submission" date="2024-04" db="EMBL/GenBank/DDBJ databases">
        <title>Novel genus in family Flammeovirgaceae.</title>
        <authorList>
            <person name="Nguyen T.H."/>
            <person name="Vuong T.Q."/>
            <person name="Le H."/>
            <person name="Kim S.-G."/>
        </authorList>
    </citation>
    <scope>NUCLEOTIDE SEQUENCE [LARGE SCALE GENOMIC DNA]</scope>
    <source>
        <strain evidence="2 3">JCM 23209</strain>
    </source>
</reference>